<dbReference type="OrthoDB" id="10003767at2759"/>
<sequence>MDFLRSVLGIPVPQVLTYSTPADNPVEAEYIIIERLCGESLASRWLELSTAEMKDVLKQLINIEKRIFSCRFELPAYGSLYYKHDVAGAPHASIPQLERFCIGPIAKRQFWLDERRDMLLDRGPWTKPEDTIIASAQRESAWLVKFAKPQPRRTFLLQTDEPIDPREHHSLLSEYILIGPQLISKGPELSTPTLRHPDLSLPNIFLAPNSTKILGVIDWQDAAISHYDYENLSPVDKQKAWAKFRLEQANLNYFAVTGLENSLHFKALGYPHSCPISFTPEEQQQALDDASEWNESADIFSAARDGMGIDLQGGTGPENIEFAHNMNLGIRMEMVRQAEEHERELAWRVWPYKDDDDASSAPLVLKEG</sequence>
<dbReference type="Proteomes" id="UP000224634">
    <property type="component" value="Unassembled WGS sequence"/>
</dbReference>
<protein>
    <recommendedName>
        <fullName evidence="1">Aminoglycoside phosphotransferase domain-containing protein</fullName>
    </recommendedName>
</protein>
<dbReference type="AlphaFoldDB" id="A0A2B7YQP5"/>
<dbReference type="InterPro" id="IPR002575">
    <property type="entry name" value="Aminoglycoside_PTrfase"/>
</dbReference>
<dbReference type="EMBL" id="PDNA01000027">
    <property type="protein sequence ID" value="PGH23208.1"/>
    <property type="molecule type" value="Genomic_DNA"/>
</dbReference>
<accession>A0A2B7YQP5</accession>
<dbReference type="PANTHER" id="PTHR36091:SF2">
    <property type="entry name" value="AMINOGLYCOSIDE PHOSPHOTRANSFERASE DOMAIN-CONTAINING PROTEIN"/>
    <property type="match status" value="1"/>
</dbReference>
<dbReference type="Gene3D" id="3.90.1200.10">
    <property type="match status" value="1"/>
</dbReference>
<dbReference type="InterPro" id="IPR051035">
    <property type="entry name" value="Mito_inheritance_9"/>
</dbReference>
<reference evidence="2 3" key="1">
    <citation type="submission" date="2017-10" db="EMBL/GenBank/DDBJ databases">
        <title>Comparative genomics in systemic dimorphic fungi from Ajellomycetaceae.</title>
        <authorList>
            <person name="Munoz J.F."/>
            <person name="Mcewen J.G."/>
            <person name="Clay O.K."/>
            <person name="Cuomo C.A."/>
        </authorList>
    </citation>
    <scope>NUCLEOTIDE SEQUENCE [LARGE SCALE GENOMIC DNA]</scope>
    <source>
        <strain evidence="2 3">UAMH7299</strain>
    </source>
</reference>
<dbReference type="GO" id="GO:0005739">
    <property type="term" value="C:mitochondrion"/>
    <property type="evidence" value="ECO:0007669"/>
    <property type="project" value="UniProtKB-SubCell"/>
</dbReference>
<proteinExistence type="predicted"/>
<dbReference type="Pfam" id="PF01636">
    <property type="entry name" value="APH"/>
    <property type="match status" value="1"/>
</dbReference>
<dbReference type="SUPFAM" id="SSF56112">
    <property type="entry name" value="Protein kinase-like (PK-like)"/>
    <property type="match status" value="1"/>
</dbReference>
<dbReference type="STRING" id="1447883.A0A2B7YQP5"/>
<feature type="domain" description="Aminoglycoside phosphotransferase" evidence="1">
    <location>
        <begin position="8"/>
        <end position="229"/>
    </location>
</feature>
<comment type="caution">
    <text evidence="2">The sequence shown here is derived from an EMBL/GenBank/DDBJ whole genome shotgun (WGS) entry which is preliminary data.</text>
</comment>
<evidence type="ECO:0000313" key="2">
    <source>
        <dbReference type="EMBL" id="PGH23208.1"/>
    </source>
</evidence>
<dbReference type="InterPro" id="IPR011009">
    <property type="entry name" value="Kinase-like_dom_sf"/>
</dbReference>
<name>A0A2B7YQP5_POLH7</name>
<dbReference type="PANTHER" id="PTHR36091">
    <property type="entry name" value="ALTERED INHERITANCE OF MITOCHONDRIA PROTEIN 9, MITOCHONDRIAL"/>
    <property type="match status" value="1"/>
</dbReference>
<keyword evidence="3" id="KW-1185">Reference proteome</keyword>
<evidence type="ECO:0000313" key="3">
    <source>
        <dbReference type="Proteomes" id="UP000224634"/>
    </source>
</evidence>
<evidence type="ECO:0000259" key="1">
    <source>
        <dbReference type="Pfam" id="PF01636"/>
    </source>
</evidence>
<organism evidence="2 3">
    <name type="scientific">Polytolypa hystricis (strain UAMH7299)</name>
    <dbReference type="NCBI Taxonomy" id="1447883"/>
    <lineage>
        <taxon>Eukaryota</taxon>
        <taxon>Fungi</taxon>
        <taxon>Dikarya</taxon>
        <taxon>Ascomycota</taxon>
        <taxon>Pezizomycotina</taxon>
        <taxon>Eurotiomycetes</taxon>
        <taxon>Eurotiomycetidae</taxon>
        <taxon>Onygenales</taxon>
        <taxon>Onygenales incertae sedis</taxon>
        <taxon>Polytolypa</taxon>
    </lineage>
</organism>
<gene>
    <name evidence="2" type="ORF">AJ80_02738</name>
</gene>